<protein>
    <recommendedName>
        <fullName evidence="5">Beta-glucosidase</fullName>
    </recommendedName>
</protein>
<accession>A0A6A6MZL9</accession>
<reference evidence="3 4" key="1">
    <citation type="journal article" date="2020" name="Mol. Plant">
        <title>The Chromosome-Based Rubber Tree Genome Provides New Insights into Spurge Genome Evolution and Rubber Biosynthesis.</title>
        <authorList>
            <person name="Liu J."/>
            <person name="Shi C."/>
            <person name="Shi C.C."/>
            <person name="Li W."/>
            <person name="Zhang Q.J."/>
            <person name="Zhang Y."/>
            <person name="Li K."/>
            <person name="Lu H.F."/>
            <person name="Shi C."/>
            <person name="Zhu S.T."/>
            <person name="Xiao Z.Y."/>
            <person name="Nan H."/>
            <person name="Yue Y."/>
            <person name="Zhu X.G."/>
            <person name="Wu Y."/>
            <person name="Hong X.N."/>
            <person name="Fan G.Y."/>
            <person name="Tong Y."/>
            <person name="Zhang D."/>
            <person name="Mao C.L."/>
            <person name="Liu Y.L."/>
            <person name="Hao S.J."/>
            <person name="Liu W.Q."/>
            <person name="Lv M.Q."/>
            <person name="Zhang H.B."/>
            <person name="Liu Y."/>
            <person name="Hu-Tang G.R."/>
            <person name="Wang J.P."/>
            <person name="Wang J.H."/>
            <person name="Sun Y.H."/>
            <person name="Ni S.B."/>
            <person name="Chen W.B."/>
            <person name="Zhang X.C."/>
            <person name="Jiao Y.N."/>
            <person name="Eichler E.E."/>
            <person name="Li G.H."/>
            <person name="Liu X."/>
            <person name="Gao L.Z."/>
        </authorList>
    </citation>
    <scope>NUCLEOTIDE SEQUENCE [LARGE SCALE GENOMIC DNA]</scope>
    <source>
        <strain evidence="4">cv. GT1</strain>
        <tissue evidence="3">Leaf</tissue>
    </source>
</reference>
<evidence type="ECO:0000256" key="2">
    <source>
        <dbReference type="RuleBase" id="RU003690"/>
    </source>
</evidence>
<dbReference type="GO" id="GO:0008422">
    <property type="term" value="F:beta-glucosidase activity"/>
    <property type="evidence" value="ECO:0007669"/>
    <property type="project" value="TreeGrafter"/>
</dbReference>
<dbReference type="SUPFAM" id="SSF51445">
    <property type="entry name" value="(Trans)glycosidases"/>
    <property type="match status" value="1"/>
</dbReference>
<evidence type="ECO:0000256" key="1">
    <source>
        <dbReference type="ARBA" id="ARBA00010838"/>
    </source>
</evidence>
<dbReference type="PRINTS" id="PR00131">
    <property type="entry name" value="GLHYDRLASE1"/>
</dbReference>
<sequence length="247" mass="29414">MQRLKVQQTYQAEDLVSGTHLRMRLQYLCVYMKRILDHSNGDVAVDFYHHFREDIKNVKNMGFDAFRFSISWPRVIPNLRPFVTIFHWDTPQALEYKYGGFLSPNIVDDYRDYADLLFDEFGDRVKYWMTFNEPWALSGFAYDDGVFALGIRSLLNYTKNKYDDLVIYITENGVDNANNETQPISDALKDQFRIDYYQKHMWKALESLNNDDVKLGGYFAWSYLDNFEWNIGYTSRFGLYYVDYKTT</sequence>
<proteinExistence type="inferred from homology"/>
<dbReference type="PANTHER" id="PTHR10353:SF323">
    <property type="entry name" value="LINAMARASE"/>
    <property type="match status" value="1"/>
</dbReference>
<gene>
    <name evidence="3" type="ORF">GH714_015380</name>
</gene>
<evidence type="ECO:0000313" key="4">
    <source>
        <dbReference type="Proteomes" id="UP000467840"/>
    </source>
</evidence>
<organism evidence="3 4">
    <name type="scientific">Hevea brasiliensis</name>
    <name type="common">Para rubber tree</name>
    <name type="synonym">Siphonia brasiliensis</name>
    <dbReference type="NCBI Taxonomy" id="3981"/>
    <lineage>
        <taxon>Eukaryota</taxon>
        <taxon>Viridiplantae</taxon>
        <taxon>Streptophyta</taxon>
        <taxon>Embryophyta</taxon>
        <taxon>Tracheophyta</taxon>
        <taxon>Spermatophyta</taxon>
        <taxon>Magnoliopsida</taxon>
        <taxon>eudicotyledons</taxon>
        <taxon>Gunneridae</taxon>
        <taxon>Pentapetalae</taxon>
        <taxon>rosids</taxon>
        <taxon>fabids</taxon>
        <taxon>Malpighiales</taxon>
        <taxon>Euphorbiaceae</taxon>
        <taxon>Crotonoideae</taxon>
        <taxon>Micrandreae</taxon>
        <taxon>Hevea</taxon>
    </lineage>
</organism>
<comment type="similarity">
    <text evidence="1 2">Belongs to the glycosyl hydrolase 1 family.</text>
</comment>
<dbReference type="EMBL" id="JAAGAX010000003">
    <property type="protein sequence ID" value="KAF2319382.1"/>
    <property type="molecule type" value="Genomic_DNA"/>
</dbReference>
<evidence type="ECO:0008006" key="5">
    <source>
        <dbReference type="Google" id="ProtNLM"/>
    </source>
</evidence>
<keyword evidence="4" id="KW-1185">Reference proteome</keyword>
<dbReference type="Proteomes" id="UP000467840">
    <property type="component" value="Chromosome 10"/>
</dbReference>
<dbReference type="GO" id="GO:0005975">
    <property type="term" value="P:carbohydrate metabolic process"/>
    <property type="evidence" value="ECO:0007669"/>
    <property type="project" value="InterPro"/>
</dbReference>
<evidence type="ECO:0000313" key="3">
    <source>
        <dbReference type="EMBL" id="KAF2319382.1"/>
    </source>
</evidence>
<dbReference type="Gene3D" id="3.20.20.80">
    <property type="entry name" value="Glycosidases"/>
    <property type="match status" value="2"/>
</dbReference>
<dbReference type="Pfam" id="PF00232">
    <property type="entry name" value="Glyco_hydro_1"/>
    <property type="match status" value="2"/>
</dbReference>
<dbReference type="InterPro" id="IPR001360">
    <property type="entry name" value="Glyco_hydro_1"/>
</dbReference>
<name>A0A6A6MZL9_HEVBR</name>
<dbReference type="PANTHER" id="PTHR10353">
    <property type="entry name" value="GLYCOSYL HYDROLASE"/>
    <property type="match status" value="1"/>
</dbReference>
<dbReference type="AlphaFoldDB" id="A0A6A6MZL9"/>
<comment type="caution">
    <text evidence="3">The sequence shown here is derived from an EMBL/GenBank/DDBJ whole genome shotgun (WGS) entry which is preliminary data.</text>
</comment>
<dbReference type="InterPro" id="IPR017853">
    <property type="entry name" value="GH"/>
</dbReference>